<dbReference type="Proteomes" id="UP000825890">
    <property type="component" value="Unassembled WGS sequence"/>
</dbReference>
<dbReference type="PANTHER" id="PTHR11685">
    <property type="entry name" value="RBR FAMILY RING FINGER AND IBR DOMAIN-CONTAINING"/>
    <property type="match status" value="1"/>
</dbReference>
<comment type="caution">
    <text evidence="1">The sequence shown here is derived from an EMBL/GenBank/DDBJ whole genome shotgun (WGS) entry which is preliminary data.</text>
</comment>
<keyword evidence="2" id="KW-1185">Reference proteome</keyword>
<dbReference type="EMBL" id="BOLY01000006">
    <property type="protein sequence ID" value="GIZ46032.1"/>
    <property type="molecule type" value="Genomic_DNA"/>
</dbReference>
<reference evidence="1 2" key="1">
    <citation type="submission" date="2021-01" db="EMBL/GenBank/DDBJ databases">
        <title>Cercospora kikuchii MAFF 305040 whole genome shotgun sequence.</title>
        <authorList>
            <person name="Kashiwa T."/>
            <person name="Suzuki T."/>
        </authorList>
    </citation>
    <scope>NUCLEOTIDE SEQUENCE [LARGE SCALE GENOMIC DNA]</scope>
    <source>
        <strain evidence="1 2">MAFF 305040</strain>
    </source>
</reference>
<dbReference type="RefSeq" id="XP_044660519.1">
    <property type="nucleotide sequence ID" value="XM_044804584.1"/>
</dbReference>
<dbReference type="GO" id="GO:0016567">
    <property type="term" value="P:protein ubiquitination"/>
    <property type="evidence" value="ECO:0007669"/>
    <property type="project" value="InterPro"/>
</dbReference>
<dbReference type="CDD" id="cd22584">
    <property type="entry name" value="Rcat_RBR_unk"/>
    <property type="match status" value="1"/>
</dbReference>
<proteinExistence type="predicted"/>
<dbReference type="SUPFAM" id="SSF57850">
    <property type="entry name" value="RING/U-box"/>
    <property type="match status" value="1"/>
</dbReference>
<evidence type="ECO:0000313" key="2">
    <source>
        <dbReference type="Proteomes" id="UP000825890"/>
    </source>
</evidence>
<evidence type="ECO:0000313" key="1">
    <source>
        <dbReference type="EMBL" id="GIZ46032.1"/>
    </source>
</evidence>
<dbReference type="Gene3D" id="1.20.120.1750">
    <property type="match status" value="1"/>
</dbReference>
<dbReference type="OrthoDB" id="10009520at2759"/>
<dbReference type="AlphaFoldDB" id="A0A9P3CMN9"/>
<evidence type="ECO:0008006" key="3">
    <source>
        <dbReference type="Google" id="ProtNLM"/>
    </source>
</evidence>
<accession>A0A9P3CMN9</accession>
<organism evidence="1 2">
    <name type="scientific">Cercospora kikuchii</name>
    <dbReference type="NCBI Taxonomy" id="84275"/>
    <lineage>
        <taxon>Eukaryota</taxon>
        <taxon>Fungi</taxon>
        <taxon>Dikarya</taxon>
        <taxon>Ascomycota</taxon>
        <taxon>Pezizomycotina</taxon>
        <taxon>Dothideomycetes</taxon>
        <taxon>Dothideomycetidae</taxon>
        <taxon>Mycosphaerellales</taxon>
        <taxon>Mycosphaerellaceae</taxon>
        <taxon>Cercospora</taxon>
    </lineage>
</organism>
<sequence length="356" mass="40087">MHRPSAAVIHGLEFCQQCFNAGIRPLFEQYLANELAPVVWQGRPISFKVVQHQFSAEFISEFRERIMEYAVLPRYRIYCAGKLEGPPCGKFLGDKRQIFNVAFCLNCKTETCIFCATSKGPYEFEHQCAIQLDPLVDLIRGADYQLCPKCGLKVELAEGCNHMRCQLPACGGTSFCYTCGEEVFHGDGHWSAGRLCPRYNLPKPPSPMTRDRLAEESYIREHAMVHPAVDELHRVRKTLVLSGRVLSEDRLGLLHHPDAQEVQRALIKAMRPFLMAFDRLEGRILEHGPVVKKRAALAPAIREAYLSGIAKDDRASLLQYPAIASGYADLERAIAAAPRDEIFAGLVRQLQQEQES</sequence>
<gene>
    <name evidence="1" type="ORF">CKM354_000917500</name>
</gene>
<dbReference type="GeneID" id="68294750"/>
<dbReference type="GO" id="GO:0004842">
    <property type="term" value="F:ubiquitin-protein transferase activity"/>
    <property type="evidence" value="ECO:0007669"/>
    <property type="project" value="InterPro"/>
</dbReference>
<name>A0A9P3CMN9_9PEZI</name>
<dbReference type="InterPro" id="IPR031127">
    <property type="entry name" value="E3_UB_ligase_RBR"/>
</dbReference>
<protein>
    <recommendedName>
        <fullName evidence="3">RING-type domain-containing protein</fullName>
    </recommendedName>
</protein>